<sequence length="80" mass="9023">MLVRYAAFLCEANSEKTRKGYAGSTIKKYIGTLLVMNRLHPRARLMTVMEEEIIRLAKQAVDKIKGKAPPQRACTLTAEQ</sequence>
<name>C5L8R8_PERM5</name>
<evidence type="ECO:0000313" key="1">
    <source>
        <dbReference type="EMBL" id="EER06875.1"/>
    </source>
</evidence>
<dbReference type="AlphaFoldDB" id="C5L8R8"/>
<keyword evidence="2" id="KW-1185">Reference proteome</keyword>
<dbReference type="GeneID" id="9057070"/>
<organism evidence="2">
    <name type="scientific">Perkinsus marinus (strain ATCC 50983 / TXsc)</name>
    <dbReference type="NCBI Taxonomy" id="423536"/>
    <lineage>
        <taxon>Eukaryota</taxon>
        <taxon>Sar</taxon>
        <taxon>Alveolata</taxon>
        <taxon>Perkinsozoa</taxon>
        <taxon>Perkinsea</taxon>
        <taxon>Perkinsida</taxon>
        <taxon>Perkinsidae</taxon>
        <taxon>Perkinsus</taxon>
    </lineage>
</organism>
<evidence type="ECO:0000313" key="2">
    <source>
        <dbReference type="Proteomes" id="UP000007800"/>
    </source>
</evidence>
<protein>
    <submittedName>
        <fullName evidence="1">Uncharacterized protein</fullName>
    </submittedName>
</protein>
<reference evidence="1 2" key="1">
    <citation type="submission" date="2008-07" db="EMBL/GenBank/DDBJ databases">
        <authorList>
            <person name="El-Sayed N."/>
            <person name="Caler E."/>
            <person name="Inman J."/>
            <person name="Amedeo P."/>
            <person name="Hass B."/>
            <person name="Wortman J."/>
        </authorList>
    </citation>
    <scope>NUCLEOTIDE SEQUENCE [LARGE SCALE GENOMIC DNA]</scope>
    <source>
        <strain evidence="2">ATCC 50983 / TXsc</strain>
    </source>
</reference>
<accession>C5L8R8</accession>
<proteinExistence type="predicted"/>
<dbReference type="EMBL" id="GG680316">
    <property type="protein sequence ID" value="EER06875.1"/>
    <property type="molecule type" value="Genomic_DNA"/>
</dbReference>
<feature type="non-terminal residue" evidence="1">
    <location>
        <position position="80"/>
    </location>
</feature>
<gene>
    <name evidence="1" type="ORF">Pmar_PMAR015756</name>
</gene>
<dbReference type="RefSeq" id="XP_002775059.1">
    <property type="nucleotide sequence ID" value="XM_002775013.1"/>
</dbReference>
<dbReference type="InParanoid" id="C5L8R8"/>
<dbReference type="Proteomes" id="UP000007800">
    <property type="component" value="Unassembled WGS sequence"/>
</dbReference>